<sequence length="32" mass="4006">MSLRRGKHHQCKETAWWHWTGEQMQPLPWQQC</sequence>
<dbReference type="AlphaFoldDB" id="A0A0A9SUD7"/>
<proteinExistence type="predicted"/>
<reference evidence="1" key="2">
    <citation type="journal article" date="2015" name="Data Brief">
        <title>Shoot transcriptome of the giant reed, Arundo donax.</title>
        <authorList>
            <person name="Barrero R.A."/>
            <person name="Guerrero F.D."/>
            <person name="Moolhuijzen P."/>
            <person name="Goolsby J.A."/>
            <person name="Tidwell J."/>
            <person name="Bellgard S.E."/>
            <person name="Bellgard M.I."/>
        </authorList>
    </citation>
    <scope>NUCLEOTIDE SEQUENCE</scope>
    <source>
        <tissue evidence="1">Shoot tissue taken approximately 20 cm above the soil surface</tissue>
    </source>
</reference>
<evidence type="ECO:0000313" key="1">
    <source>
        <dbReference type="EMBL" id="JAD38506.1"/>
    </source>
</evidence>
<accession>A0A0A9SUD7</accession>
<dbReference type="EMBL" id="GBRH01259389">
    <property type="protein sequence ID" value="JAD38506.1"/>
    <property type="molecule type" value="Transcribed_RNA"/>
</dbReference>
<organism evidence="1">
    <name type="scientific">Arundo donax</name>
    <name type="common">Giant reed</name>
    <name type="synonym">Donax arundinaceus</name>
    <dbReference type="NCBI Taxonomy" id="35708"/>
    <lineage>
        <taxon>Eukaryota</taxon>
        <taxon>Viridiplantae</taxon>
        <taxon>Streptophyta</taxon>
        <taxon>Embryophyta</taxon>
        <taxon>Tracheophyta</taxon>
        <taxon>Spermatophyta</taxon>
        <taxon>Magnoliopsida</taxon>
        <taxon>Liliopsida</taxon>
        <taxon>Poales</taxon>
        <taxon>Poaceae</taxon>
        <taxon>PACMAD clade</taxon>
        <taxon>Arundinoideae</taxon>
        <taxon>Arundineae</taxon>
        <taxon>Arundo</taxon>
    </lineage>
</organism>
<name>A0A0A9SUD7_ARUDO</name>
<reference evidence="1" key="1">
    <citation type="submission" date="2014-09" db="EMBL/GenBank/DDBJ databases">
        <authorList>
            <person name="Magalhaes I.L.F."/>
            <person name="Oliveira U."/>
            <person name="Santos F.R."/>
            <person name="Vidigal T.H.D.A."/>
            <person name="Brescovit A.D."/>
            <person name="Santos A.J."/>
        </authorList>
    </citation>
    <scope>NUCLEOTIDE SEQUENCE</scope>
    <source>
        <tissue evidence="1">Shoot tissue taken approximately 20 cm above the soil surface</tissue>
    </source>
</reference>
<protein>
    <submittedName>
        <fullName evidence="1">Uncharacterized protein</fullName>
    </submittedName>
</protein>